<dbReference type="InterPro" id="IPR016656">
    <property type="entry name" value="TFIIE-bsu"/>
</dbReference>
<dbReference type="InterPro" id="IPR003166">
    <property type="entry name" value="TFIIE_bsu_DNA-bd"/>
</dbReference>
<dbReference type="GeneID" id="20521423"/>
<evidence type="ECO:0000256" key="4">
    <source>
        <dbReference type="ARBA" id="ARBA00023163"/>
    </source>
</evidence>
<dbReference type="GO" id="GO:0003677">
    <property type="term" value="F:DNA binding"/>
    <property type="evidence" value="ECO:0007669"/>
    <property type="project" value="UniProtKB-KW"/>
</dbReference>
<evidence type="ECO:0000256" key="6">
    <source>
        <dbReference type="ARBA" id="ARBA00025581"/>
    </source>
</evidence>
<evidence type="ECO:0000256" key="2">
    <source>
        <dbReference type="ARBA" id="ARBA00023015"/>
    </source>
</evidence>
<gene>
    <name evidence="8" type="ordered locus">EROM_060260</name>
</gene>
<dbReference type="GO" id="GO:0001097">
    <property type="term" value="F:TFIIH-class transcription factor complex binding"/>
    <property type="evidence" value="ECO:0007669"/>
    <property type="project" value="TreeGrafter"/>
</dbReference>
<dbReference type="OrthoDB" id="3907302at2759"/>
<dbReference type="VEuPathDB" id="MicrosporidiaDB:EROM_060260"/>
<evidence type="ECO:0000256" key="3">
    <source>
        <dbReference type="ARBA" id="ARBA00023125"/>
    </source>
</evidence>
<feature type="domain" description="TFIIE beta" evidence="7">
    <location>
        <begin position="57"/>
        <end position="132"/>
    </location>
</feature>
<keyword evidence="4" id="KW-0804">Transcription</keyword>
<evidence type="ECO:0000313" key="9">
    <source>
        <dbReference type="Proteomes" id="UP000010094"/>
    </source>
</evidence>
<evidence type="ECO:0000256" key="5">
    <source>
        <dbReference type="ARBA" id="ARBA00023242"/>
    </source>
</evidence>
<dbReference type="Pfam" id="PF18121">
    <property type="entry name" value="TFA2_Winged_2"/>
    <property type="match status" value="1"/>
</dbReference>
<dbReference type="GO" id="GO:0003743">
    <property type="term" value="F:translation initiation factor activity"/>
    <property type="evidence" value="ECO:0007669"/>
    <property type="project" value="UniProtKB-KW"/>
</dbReference>
<dbReference type="PROSITE" id="PS51351">
    <property type="entry name" value="TFIIE_BETA_C"/>
    <property type="match status" value="1"/>
</dbReference>
<comment type="function">
    <text evidence="6">Recruits TFIIH to the initiation complex and stimulates the RNA polymerase II C-terminal domain kinase and DNA-dependent ATPase activities of TFIIH. Both TFIIH and TFIIE are required for promoter clearance by RNA polymerase.</text>
</comment>
<dbReference type="KEGG" id="ero:EROM_060260"/>
<keyword evidence="5" id="KW-0539">Nucleus</keyword>
<dbReference type="RefSeq" id="XP_009264618.1">
    <property type="nucleotide sequence ID" value="XM_009266343.1"/>
</dbReference>
<dbReference type="EMBL" id="CP003523">
    <property type="protein sequence ID" value="AFN83121.1"/>
    <property type="molecule type" value="Genomic_DNA"/>
</dbReference>
<dbReference type="GO" id="GO:0005673">
    <property type="term" value="C:transcription factor TFIIE complex"/>
    <property type="evidence" value="ECO:0007669"/>
    <property type="project" value="InterPro"/>
</dbReference>
<dbReference type="GO" id="GO:0006367">
    <property type="term" value="P:transcription initiation at RNA polymerase II promoter"/>
    <property type="evidence" value="ECO:0007669"/>
    <property type="project" value="InterPro"/>
</dbReference>
<sequence length="270" mass="31340">MNSCFTASPFTTRSLVTRSMLAILCSSHDILRWVFFRTIQQLELNTAGSIPDMGHDRIDSIDRGVPRHTNTYIHAVISLLKQHDRPVTFEEIKDKTRIDLHNNYMLLQSIKKNPRIVATHSTLMFKPLYSIRGVEDLRKVMKEINGEEGLEMSKLMDSPVNITPFVEELKRNDEIIVLSDIDGSEIVFWNDMHEKPIDPQIKSLWSQVRISTYHDLIRELNTAGLKTEKVENIKKRPTIKIKKDRKSRRRIRITNTHVKGLDLSGVQDER</sequence>
<organism evidence="8 9">
    <name type="scientific">Encephalitozoon romaleae (strain SJ-2008)</name>
    <name type="common">Microsporidian parasite</name>
    <dbReference type="NCBI Taxonomy" id="1178016"/>
    <lineage>
        <taxon>Eukaryota</taxon>
        <taxon>Fungi</taxon>
        <taxon>Fungi incertae sedis</taxon>
        <taxon>Microsporidia</taxon>
        <taxon>Unikaryonidae</taxon>
        <taxon>Encephalitozoon</taxon>
    </lineage>
</organism>
<keyword evidence="3" id="KW-0238">DNA-binding</keyword>
<reference evidence="8 9" key="1">
    <citation type="journal article" date="2012" name="Proc. Natl. Acad. Sci. U.S.A.">
        <title>Gain and loss of multiple functionally related, horizontally transferred genes in the reduced genomes of two microsporidian parasites.</title>
        <authorList>
            <person name="Pombert J.-F."/>
            <person name="Selman M."/>
            <person name="Burki F."/>
            <person name="Bardell F.T."/>
            <person name="Farinelli L."/>
            <person name="Solter L.F."/>
            <person name="Whitman D.W."/>
            <person name="Weiss L.M."/>
            <person name="Corradi N."/>
            <person name="Keeling P.J."/>
        </authorList>
    </citation>
    <scope>NUCLEOTIDE SEQUENCE [LARGE SCALE GENOMIC DNA]</scope>
    <source>
        <strain evidence="8 9">SJ-2008</strain>
    </source>
</reference>
<evidence type="ECO:0000259" key="7">
    <source>
        <dbReference type="PROSITE" id="PS51351"/>
    </source>
</evidence>
<dbReference type="PANTHER" id="PTHR12716">
    <property type="entry name" value="TRANSCRIPTION INITIATION FACTOR IIE, BETA SUBUNIT"/>
    <property type="match status" value="1"/>
</dbReference>
<dbReference type="PANTHER" id="PTHR12716:SF8">
    <property type="entry name" value="TRANSCRIPTION INITIATION FACTOR IIE SUBUNIT BETA"/>
    <property type="match status" value="1"/>
</dbReference>
<name>I6ZTX3_ENCRO</name>
<dbReference type="Pfam" id="PF02186">
    <property type="entry name" value="TFIIE_beta"/>
    <property type="match status" value="1"/>
</dbReference>
<evidence type="ECO:0000313" key="8">
    <source>
        <dbReference type="EMBL" id="AFN83121.1"/>
    </source>
</evidence>
<keyword evidence="2" id="KW-0805">Transcription regulation</keyword>
<evidence type="ECO:0000256" key="1">
    <source>
        <dbReference type="ARBA" id="ARBA00004123"/>
    </source>
</evidence>
<accession>I6ZTX3</accession>
<keyword evidence="9" id="KW-1185">Reference proteome</keyword>
<proteinExistence type="predicted"/>
<dbReference type="Proteomes" id="UP000010094">
    <property type="component" value="Chromosome VI"/>
</dbReference>
<comment type="subcellular location">
    <subcellularLocation>
        <location evidence="1">Nucleus</location>
    </subcellularLocation>
</comment>
<dbReference type="HOGENOM" id="CLU_056580_3_0_1"/>
<dbReference type="InterPro" id="IPR040501">
    <property type="entry name" value="TFA2_Winged_2"/>
</dbReference>
<protein>
    <submittedName>
        <fullName evidence="8">Transcription initiation factor TFIIE subunit beta</fullName>
    </submittedName>
</protein>
<dbReference type="AlphaFoldDB" id="I6ZTX3"/>